<protein>
    <submittedName>
        <fullName evidence="8">Magnesium and cobalt efflux protein CorC</fullName>
    </submittedName>
</protein>
<dbReference type="Pfam" id="PF03471">
    <property type="entry name" value="CorC_HlyC"/>
    <property type="match status" value="1"/>
</dbReference>
<dbReference type="RefSeq" id="WP_200836778.1">
    <property type="nucleotide sequence ID" value="NZ_LWSK01000100.1"/>
</dbReference>
<dbReference type="Gene3D" id="3.10.580.10">
    <property type="entry name" value="CBS-domain"/>
    <property type="match status" value="1"/>
</dbReference>
<evidence type="ECO:0000313" key="8">
    <source>
        <dbReference type="EMBL" id="KAA1260588.1"/>
    </source>
</evidence>
<keyword evidence="4 5" id="KW-1133">Transmembrane helix</keyword>
<keyword evidence="1" id="KW-0677">Repeat</keyword>
<dbReference type="PROSITE" id="PS51371">
    <property type="entry name" value="CBS"/>
    <property type="match status" value="1"/>
</dbReference>
<dbReference type="InterPro" id="IPR002550">
    <property type="entry name" value="CNNM"/>
</dbReference>
<dbReference type="PANTHER" id="PTHR22777:SF17">
    <property type="entry name" value="UPF0053 PROTEIN SLL0260"/>
    <property type="match status" value="1"/>
</dbReference>
<dbReference type="AlphaFoldDB" id="A0A5B1CHC1"/>
<dbReference type="PANTHER" id="PTHR22777">
    <property type="entry name" value="HEMOLYSIN-RELATED"/>
    <property type="match status" value="1"/>
</dbReference>
<dbReference type="InterPro" id="IPR016169">
    <property type="entry name" value="FAD-bd_PCMH_sub2"/>
</dbReference>
<dbReference type="InterPro" id="IPR000644">
    <property type="entry name" value="CBS_dom"/>
</dbReference>
<feature type="domain" description="CBS" evidence="6">
    <location>
        <begin position="273"/>
        <end position="330"/>
    </location>
</feature>
<dbReference type="InterPro" id="IPR046342">
    <property type="entry name" value="CBS_dom_sf"/>
</dbReference>
<organism evidence="8 9">
    <name type="scientific">Rubripirellula obstinata</name>
    <dbReference type="NCBI Taxonomy" id="406547"/>
    <lineage>
        <taxon>Bacteria</taxon>
        <taxon>Pseudomonadati</taxon>
        <taxon>Planctomycetota</taxon>
        <taxon>Planctomycetia</taxon>
        <taxon>Pirellulales</taxon>
        <taxon>Pirellulaceae</taxon>
        <taxon>Rubripirellula</taxon>
    </lineage>
</organism>
<dbReference type="PROSITE" id="PS51846">
    <property type="entry name" value="CNNM"/>
    <property type="match status" value="1"/>
</dbReference>
<dbReference type="Pfam" id="PF01595">
    <property type="entry name" value="CNNM"/>
    <property type="match status" value="1"/>
</dbReference>
<feature type="transmembrane region" description="Helical" evidence="5">
    <location>
        <begin position="100"/>
        <end position="119"/>
    </location>
</feature>
<keyword evidence="4 5" id="KW-0812">Transmembrane</keyword>
<evidence type="ECO:0000259" key="7">
    <source>
        <dbReference type="PROSITE" id="PS51846"/>
    </source>
</evidence>
<accession>A0A5B1CHC1</accession>
<evidence type="ECO:0000259" key="6">
    <source>
        <dbReference type="PROSITE" id="PS51371"/>
    </source>
</evidence>
<keyword evidence="4 5" id="KW-0472">Membrane</keyword>
<gene>
    <name evidence="8" type="primary">corC_2</name>
    <name evidence="8" type="ORF">LF1_31280</name>
</gene>
<reference evidence="8 9" key="1">
    <citation type="submission" date="2019-08" db="EMBL/GenBank/DDBJ databases">
        <title>Deep-cultivation of Planctomycetes and their phenomic and genomic characterization uncovers novel biology.</title>
        <authorList>
            <person name="Wiegand S."/>
            <person name="Jogler M."/>
            <person name="Boedeker C."/>
            <person name="Pinto D."/>
            <person name="Vollmers J."/>
            <person name="Rivas-Marin E."/>
            <person name="Kohn T."/>
            <person name="Peeters S.H."/>
            <person name="Heuer A."/>
            <person name="Rast P."/>
            <person name="Oberbeckmann S."/>
            <person name="Bunk B."/>
            <person name="Jeske O."/>
            <person name="Meyerdierks A."/>
            <person name="Storesund J.E."/>
            <person name="Kallscheuer N."/>
            <person name="Luecker S."/>
            <person name="Lage O.M."/>
            <person name="Pohl T."/>
            <person name="Merkel B.J."/>
            <person name="Hornburger P."/>
            <person name="Mueller R.-W."/>
            <person name="Bruemmer F."/>
            <person name="Labrenz M."/>
            <person name="Spormann A.M."/>
            <person name="Op Den Camp H."/>
            <person name="Overmann J."/>
            <person name="Amann R."/>
            <person name="Jetten M.S.M."/>
            <person name="Mascher T."/>
            <person name="Medema M.H."/>
            <person name="Devos D.P."/>
            <person name="Kaster A.-K."/>
            <person name="Ovreas L."/>
            <person name="Rohde M."/>
            <person name="Galperin M.Y."/>
            <person name="Jogler C."/>
        </authorList>
    </citation>
    <scope>NUCLEOTIDE SEQUENCE [LARGE SCALE GENOMIC DNA]</scope>
    <source>
        <strain evidence="8 9">LF1</strain>
    </source>
</reference>
<dbReference type="InterPro" id="IPR036318">
    <property type="entry name" value="FAD-bd_PCMH-like_sf"/>
</dbReference>
<evidence type="ECO:0000256" key="4">
    <source>
        <dbReference type="PROSITE-ProRule" id="PRU01193"/>
    </source>
</evidence>
<proteinExistence type="predicted"/>
<keyword evidence="9" id="KW-1185">Reference proteome</keyword>
<name>A0A5B1CHC1_9BACT</name>
<dbReference type="GO" id="GO:0050660">
    <property type="term" value="F:flavin adenine dinucleotide binding"/>
    <property type="evidence" value="ECO:0007669"/>
    <property type="project" value="InterPro"/>
</dbReference>
<dbReference type="Gene3D" id="3.30.465.10">
    <property type="match status" value="1"/>
</dbReference>
<evidence type="ECO:0000256" key="2">
    <source>
        <dbReference type="ARBA" id="ARBA00023122"/>
    </source>
</evidence>
<dbReference type="GO" id="GO:0005886">
    <property type="term" value="C:plasma membrane"/>
    <property type="evidence" value="ECO:0007669"/>
    <property type="project" value="TreeGrafter"/>
</dbReference>
<dbReference type="SUPFAM" id="SSF54631">
    <property type="entry name" value="CBS-domain pair"/>
    <property type="match status" value="1"/>
</dbReference>
<feature type="transmembrane region" description="Helical" evidence="5">
    <location>
        <begin position="66"/>
        <end position="88"/>
    </location>
</feature>
<dbReference type="SUPFAM" id="SSF56176">
    <property type="entry name" value="FAD-binding/transporter-associated domain-like"/>
    <property type="match status" value="1"/>
</dbReference>
<dbReference type="Proteomes" id="UP000322699">
    <property type="component" value="Unassembled WGS sequence"/>
</dbReference>
<evidence type="ECO:0000256" key="1">
    <source>
        <dbReference type="ARBA" id="ARBA00022737"/>
    </source>
</evidence>
<dbReference type="InterPro" id="IPR005170">
    <property type="entry name" value="Transptr-assoc_dom"/>
</dbReference>
<dbReference type="EMBL" id="VRLW01000001">
    <property type="protein sequence ID" value="KAA1260588.1"/>
    <property type="molecule type" value="Genomic_DNA"/>
</dbReference>
<comment type="caution">
    <text evidence="8">The sequence shown here is derived from an EMBL/GenBank/DDBJ whole genome shotgun (WGS) entry which is preliminary data.</text>
</comment>
<evidence type="ECO:0000313" key="9">
    <source>
        <dbReference type="Proteomes" id="UP000322699"/>
    </source>
</evidence>
<evidence type="ECO:0000256" key="3">
    <source>
        <dbReference type="PROSITE-ProRule" id="PRU00703"/>
    </source>
</evidence>
<sequence length="423" mass="46573">MSSFASWFYEAWPLVLAMGVLILLSAMFSGSEAALFSLSTRDKKLLRRGGIGGKIATRLLADPEPLLSAILFWNLLINMTYFALAAILGSRLEASSGHSAAFFLTASSLLAIIFFSEMLPKSFAVLVPVRLSVALAPPLAMAVRVVSPVLPMVTQANSAIGRLLWPSFQAEPEIDLADIERAIELGTDDAALLQRERRSLRNLVQTAETRVGEWMRPRSKLWLCNEPIHRKTIIDQPMRSGYLMVMDPDEEMITKAIGLRTLRPSQLDNLDGAAESVIYVPWSALVSQVLDRLKEEDRSVAVVVNEFGELLGAVSIDEIMQQILAPHHEEDLRGRAAITQSGPMQYRVWGLTSIRKLIKELGLEIDGEGVTTVAGYVGRYNERLARIGDSAPLDKFVLTVAEEDKDGVWIDVSPQPSDDEAAS</sequence>
<evidence type="ECO:0000256" key="5">
    <source>
        <dbReference type="SAM" id="Phobius"/>
    </source>
</evidence>
<keyword evidence="2 3" id="KW-0129">CBS domain</keyword>
<feature type="domain" description="CNNM transmembrane" evidence="7">
    <location>
        <begin position="7"/>
        <end position="189"/>
    </location>
</feature>
<dbReference type="SMART" id="SM01091">
    <property type="entry name" value="CorC_HlyC"/>
    <property type="match status" value="1"/>
</dbReference>